<dbReference type="PANTHER" id="PTHR36306">
    <property type="entry name" value="ALPHA-AMYLASE-RELATED-RELATED"/>
    <property type="match status" value="1"/>
</dbReference>
<dbReference type="InterPro" id="IPR011330">
    <property type="entry name" value="Glyco_hydro/deAcase_b/a-brl"/>
</dbReference>
<name>A0A951PTL7_9CYAN</name>
<dbReference type="Gene3D" id="3.20.110.20">
    <property type="match status" value="1"/>
</dbReference>
<dbReference type="SUPFAM" id="SSF88713">
    <property type="entry name" value="Glycoside hydrolase/deacetylase"/>
    <property type="match status" value="1"/>
</dbReference>
<reference evidence="1" key="2">
    <citation type="journal article" date="2022" name="Microbiol. Resour. Announc.">
        <title>Metagenome Sequencing to Explore Phylogenomics of Terrestrial Cyanobacteria.</title>
        <authorList>
            <person name="Ward R.D."/>
            <person name="Stajich J.E."/>
            <person name="Johansen J.R."/>
            <person name="Huntemann M."/>
            <person name="Clum A."/>
            <person name="Foster B."/>
            <person name="Foster B."/>
            <person name="Roux S."/>
            <person name="Palaniappan K."/>
            <person name="Varghese N."/>
            <person name="Mukherjee S."/>
            <person name="Reddy T.B.K."/>
            <person name="Daum C."/>
            <person name="Copeland A."/>
            <person name="Chen I.A."/>
            <person name="Ivanova N.N."/>
            <person name="Kyrpides N.C."/>
            <person name="Shapiro N."/>
            <person name="Eloe-Fadrosh E.A."/>
            <person name="Pietrasiak N."/>
        </authorList>
    </citation>
    <scope>NUCLEOTIDE SEQUENCE</scope>
    <source>
        <strain evidence="1">CPER-KK1</strain>
    </source>
</reference>
<dbReference type="GO" id="GO:0016787">
    <property type="term" value="F:hydrolase activity"/>
    <property type="evidence" value="ECO:0007669"/>
    <property type="project" value="UniProtKB-KW"/>
</dbReference>
<dbReference type="GO" id="GO:0005975">
    <property type="term" value="P:carbohydrate metabolic process"/>
    <property type="evidence" value="ECO:0007669"/>
    <property type="project" value="InterPro"/>
</dbReference>
<reference evidence="1" key="1">
    <citation type="submission" date="2021-05" db="EMBL/GenBank/DDBJ databases">
        <authorList>
            <person name="Pietrasiak N."/>
            <person name="Ward R."/>
            <person name="Stajich J.E."/>
            <person name="Kurbessoian T."/>
        </authorList>
    </citation>
    <scope>NUCLEOTIDE SEQUENCE</scope>
    <source>
        <strain evidence="1">CPER-KK1</strain>
    </source>
</reference>
<keyword evidence="1" id="KW-0378">Hydrolase</keyword>
<dbReference type="AlphaFoldDB" id="A0A951PTL7"/>
<comment type="caution">
    <text evidence="1">The sequence shown here is derived from an EMBL/GenBank/DDBJ whole genome shotgun (WGS) entry which is preliminary data.</text>
</comment>
<dbReference type="Proteomes" id="UP000753908">
    <property type="component" value="Unassembled WGS sequence"/>
</dbReference>
<accession>A0A951PTL7</accession>
<dbReference type="PANTHER" id="PTHR36306:SF5">
    <property type="entry name" value="SLR1535 PROTEIN"/>
    <property type="match status" value="1"/>
</dbReference>
<gene>
    <name evidence="1" type="ORF">KME25_29945</name>
</gene>
<organism evidence="1 2">
    <name type="scientific">Symplocastrum torsivum CPER-KK1</name>
    <dbReference type="NCBI Taxonomy" id="450513"/>
    <lineage>
        <taxon>Bacteria</taxon>
        <taxon>Bacillati</taxon>
        <taxon>Cyanobacteriota</taxon>
        <taxon>Cyanophyceae</taxon>
        <taxon>Oscillatoriophycideae</taxon>
        <taxon>Oscillatoriales</taxon>
        <taxon>Microcoleaceae</taxon>
        <taxon>Symplocastrum</taxon>
    </lineage>
</organism>
<sequence length="498" mass="56275">MISASPQTTLPQLDELIDGLPNISGWEKEVLEVVNHNEPVFLPTTNIRLEDITATFAIALHMHQPTVPAGSNGEFISNLQYMFEHQGEGDNHNAGPFAYCYSRMGDFIPELVAQGKNPRVMLDYSGNLLWGLRQMGRGDVLDNLKRITIDPTYQRYVEWLGTMWSHTVAPSTPIPDLKLHIQAWQHHFAALFGWSALARVKGFSPPEMHLPNHPDTLFEFIKALKECGYRWLLVQEHSVETLTGQPLPYKHLPHRLVARNSRGETLSITALIKTQGSDTKLVAQMQPYYEAKTLSQQQLGNVLVPPIVSQIGDGENGGVMMNEFPSAFKQAWENMAHHGGGKSGVVGINGTEYLELLEAAGCTPEDYPTCQAIGQHLVWQRVSPNSCTPEVIAQTIDELKQTQPNFHMDGASWTNHLSWVNGYENVLTPMNQLSALFHEKIEPFLQEETFTQQTRYREALMNNLLLQTSCFRYWGQGVWTDYAREIYRRGESQLQTSF</sequence>
<dbReference type="InterPro" id="IPR052046">
    <property type="entry name" value="GH57_Enzymes"/>
</dbReference>
<evidence type="ECO:0000313" key="2">
    <source>
        <dbReference type="Proteomes" id="UP000753908"/>
    </source>
</evidence>
<protein>
    <submittedName>
        <fullName evidence="1">Glycosyl hydrolase family 57</fullName>
    </submittedName>
</protein>
<dbReference type="EMBL" id="JAHHIF010000067">
    <property type="protein sequence ID" value="MBW4548619.1"/>
    <property type="molecule type" value="Genomic_DNA"/>
</dbReference>
<proteinExistence type="predicted"/>
<evidence type="ECO:0000313" key="1">
    <source>
        <dbReference type="EMBL" id="MBW4548619.1"/>
    </source>
</evidence>
<dbReference type="CDD" id="cd10798">
    <property type="entry name" value="GH57N_like_1"/>
    <property type="match status" value="1"/>
</dbReference>